<proteinExistence type="inferred from homology"/>
<keyword evidence="4" id="KW-1185">Reference proteome</keyword>
<accession>A0LGW9</accession>
<dbReference type="RefSeq" id="WP_011697842.1">
    <property type="nucleotide sequence ID" value="NC_008554.1"/>
</dbReference>
<reference evidence="3 4" key="1">
    <citation type="submission" date="2006-10" db="EMBL/GenBank/DDBJ databases">
        <title>Complete sequence of Syntrophobacter fumaroxidans MPOB.</title>
        <authorList>
            <consortium name="US DOE Joint Genome Institute"/>
            <person name="Copeland A."/>
            <person name="Lucas S."/>
            <person name="Lapidus A."/>
            <person name="Barry K."/>
            <person name="Detter J.C."/>
            <person name="Glavina del Rio T."/>
            <person name="Hammon N."/>
            <person name="Israni S."/>
            <person name="Pitluck S."/>
            <person name="Goltsman E.G."/>
            <person name="Martinez M."/>
            <person name="Schmutz J."/>
            <person name="Larimer F."/>
            <person name="Land M."/>
            <person name="Hauser L."/>
            <person name="Kyrpides N."/>
            <person name="Kim E."/>
            <person name="Boone D.R."/>
            <person name="Brockman F."/>
            <person name="Culley D."/>
            <person name="Ferry J."/>
            <person name="Gunsalus R."/>
            <person name="McInerney M.J."/>
            <person name="Morrison M."/>
            <person name="Plugge C."/>
            <person name="Rohlin L."/>
            <person name="Scholten J."/>
            <person name="Sieber J."/>
            <person name="Stams A.J.M."/>
            <person name="Worm P."/>
            <person name="Henstra A.M."/>
            <person name="Richardson P."/>
        </authorList>
    </citation>
    <scope>NUCLEOTIDE SEQUENCE [LARGE SCALE GENOMIC DNA]</scope>
    <source>
        <strain evidence="4">DSM 10017 / MPOB</strain>
    </source>
</reference>
<evidence type="ECO:0000259" key="2">
    <source>
        <dbReference type="Pfam" id="PF02397"/>
    </source>
</evidence>
<feature type="domain" description="Bacterial sugar transferase" evidence="2">
    <location>
        <begin position="184"/>
        <end position="385"/>
    </location>
</feature>
<dbReference type="KEGG" id="sfu:Sfum_0975"/>
<dbReference type="PANTHER" id="PTHR30576">
    <property type="entry name" value="COLANIC BIOSYNTHESIS UDP-GLUCOSE LIPID CARRIER TRANSFERASE"/>
    <property type="match status" value="1"/>
</dbReference>
<dbReference type="eggNOG" id="COG3706">
    <property type="taxonomic scope" value="Bacteria"/>
</dbReference>
<keyword evidence="3" id="KW-0808">Transferase</keyword>
<dbReference type="STRING" id="335543.Sfum_0975"/>
<protein>
    <submittedName>
        <fullName evidence="3">Undecaprenyl-phosphate galactose phosphotransferase</fullName>
        <ecNumber evidence="3">2.7.8.6</ecNumber>
    </submittedName>
</protein>
<dbReference type="Pfam" id="PF02397">
    <property type="entry name" value="Bac_transf"/>
    <property type="match status" value="1"/>
</dbReference>
<dbReference type="EC" id="2.7.8.6" evidence="3"/>
<dbReference type="FunCoup" id="A0LGW9">
    <property type="interactions" value="172"/>
</dbReference>
<dbReference type="GO" id="GO:0047360">
    <property type="term" value="F:undecaprenyl-phosphate galactose phosphotransferase activity"/>
    <property type="evidence" value="ECO:0007669"/>
    <property type="project" value="UniProtKB-EC"/>
</dbReference>
<name>A0LGW9_SYNFM</name>
<dbReference type="AlphaFoldDB" id="A0LGW9"/>
<dbReference type="OrthoDB" id="9808602at2"/>
<dbReference type="InParanoid" id="A0LGW9"/>
<dbReference type="HOGENOM" id="CLU_024920_6_0_7"/>
<gene>
    <name evidence="3" type="ordered locus">Sfum_0975</name>
</gene>
<dbReference type="InterPro" id="IPR003362">
    <property type="entry name" value="Bact_transf"/>
</dbReference>
<organism evidence="3 4">
    <name type="scientific">Syntrophobacter fumaroxidans (strain DSM 10017 / MPOB)</name>
    <dbReference type="NCBI Taxonomy" id="335543"/>
    <lineage>
        <taxon>Bacteria</taxon>
        <taxon>Pseudomonadati</taxon>
        <taxon>Thermodesulfobacteriota</taxon>
        <taxon>Syntrophobacteria</taxon>
        <taxon>Syntrophobacterales</taxon>
        <taxon>Syntrophobacteraceae</taxon>
        <taxon>Syntrophobacter</taxon>
    </lineage>
</organism>
<dbReference type="Gene3D" id="3.30.70.270">
    <property type="match status" value="1"/>
</dbReference>
<dbReference type="PANTHER" id="PTHR30576:SF10">
    <property type="entry name" value="SLL5057 PROTEIN"/>
    <property type="match status" value="1"/>
</dbReference>
<evidence type="ECO:0000313" key="4">
    <source>
        <dbReference type="Proteomes" id="UP000001784"/>
    </source>
</evidence>
<comment type="similarity">
    <text evidence="1">Belongs to the bacterial sugar transferase family.</text>
</comment>
<dbReference type="Proteomes" id="UP000001784">
    <property type="component" value="Chromosome"/>
</dbReference>
<dbReference type="InterPro" id="IPR043128">
    <property type="entry name" value="Rev_trsase/Diguanyl_cyclase"/>
</dbReference>
<dbReference type="eggNOG" id="COG2148">
    <property type="taxonomic scope" value="Bacteria"/>
</dbReference>
<dbReference type="EMBL" id="CP000478">
    <property type="protein sequence ID" value="ABK16671.1"/>
    <property type="molecule type" value="Genomic_DNA"/>
</dbReference>
<evidence type="ECO:0000313" key="3">
    <source>
        <dbReference type="EMBL" id="ABK16671.1"/>
    </source>
</evidence>
<evidence type="ECO:0000256" key="1">
    <source>
        <dbReference type="ARBA" id="ARBA00006464"/>
    </source>
</evidence>
<sequence>MESLFQRLSRRYGVHSKRSKDSVEAVTDPATGVYPEGNFNEMLAFERKRAERSKRPFMLMLLDISVLPSGYNGDNPRKKVICSLSFSTRETDIVGWYKGDDVLGVLFTELGESDSAVAAGKILDRVCENLTTNLDGKRVKDIDITIHLFPEEFDKPNLRYSSDLKLYPDLETKNTSKRIALAVKRGIDIAGSLFALVLFSPLFLTLSALIKWTSKGPVFFRQSRVGQFGKPFMMYKFRSMFVDNDPGIHREYIKQLIGSGDRPAKECARGEEQVFKIQHDPRVTSIGRFLRKTSLDELPQFINVLKGEMSLVGPRPPIPYELECYDTWHRRRLMEMTPGITGLWQVTARSRTTFNEMVRLDIRYARRWSLWLDIKLLVLTPWVVLRSRGAY</sequence>